<evidence type="ECO:0000256" key="1">
    <source>
        <dbReference type="ARBA" id="ARBA00022553"/>
    </source>
</evidence>
<evidence type="ECO:0000259" key="4">
    <source>
        <dbReference type="Pfam" id="PF14050"/>
    </source>
</evidence>
<feature type="domain" description="NudC N-terminal" evidence="4">
    <location>
        <begin position="8"/>
        <end position="64"/>
    </location>
</feature>
<dbReference type="SUPFAM" id="SSF49764">
    <property type="entry name" value="HSP20-like chaperones"/>
    <property type="match status" value="1"/>
</dbReference>
<accession>A0A2G8LBQ5</accession>
<dbReference type="InterPro" id="IPR037898">
    <property type="entry name" value="NudC_fam"/>
</dbReference>
<organism evidence="5 6">
    <name type="scientific">Stichopus japonicus</name>
    <name type="common">Sea cucumber</name>
    <dbReference type="NCBI Taxonomy" id="307972"/>
    <lineage>
        <taxon>Eukaryota</taxon>
        <taxon>Metazoa</taxon>
        <taxon>Echinodermata</taxon>
        <taxon>Eleutherozoa</taxon>
        <taxon>Echinozoa</taxon>
        <taxon>Holothuroidea</taxon>
        <taxon>Aspidochirotacea</taxon>
        <taxon>Aspidochirotida</taxon>
        <taxon>Stichopodidae</taxon>
        <taxon>Apostichopus</taxon>
    </lineage>
</organism>
<dbReference type="GO" id="GO:0005737">
    <property type="term" value="C:cytoplasm"/>
    <property type="evidence" value="ECO:0007669"/>
    <property type="project" value="TreeGrafter"/>
</dbReference>
<dbReference type="Pfam" id="PF04969">
    <property type="entry name" value="CS"/>
    <property type="match status" value="1"/>
</dbReference>
<dbReference type="InterPro" id="IPR025934">
    <property type="entry name" value="NudC_N_dom"/>
</dbReference>
<feature type="domain" description="CS" evidence="3">
    <location>
        <begin position="169"/>
        <end position="211"/>
    </location>
</feature>
<keyword evidence="6" id="KW-1185">Reference proteome</keyword>
<dbReference type="GO" id="GO:0006457">
    <property type="term" value="P:protein folding"/>
    <property type="evidence" value="ECO:0007669"/>
    <property type="project" value="TreeGrafter"/>
</dbReference>
<dbReference type="PANTHER" id="PTHR12356">
    <property type="entry name" value="NUCLEAR MOVEMENT PROTEIN NUDC"/>
    <property type="match status" value="1"/>
</dbReference>
<dbReference type="STRING" id="307972.A0A2G8LBQ5"/>
<gene>
    <name evidence="5" type="ORF">BSL78_05377</name>
</gene>
<protein>
    <submittedName>
        <fullName evidence="5">Putative nudC domain-containing protein 3-like</fullName>
    </submittedName>
</protein>
<dbReference type="Proteomes" id="UP000230750">
    <property type="component" value="Unassembled WGS sequence"/>
</dbReference>
<reference evidence="5 6" key="1">
    <citation type="journal article" date="2017" name="PLoS Biol.">
        <title>The sea cucumber genome provides insights into morphological evolution and visceral regeneration.</title>
        <authorList>
            <person name="Zhang X."/>
            <person name="Sun L."/>
            <person name="Yuan J."/>
            <person name="Sun Y."/>
            <person name="Gao Y."/>
            <person name="Zhang L."/>
            <person name="Li S."/>
            <person name="Dai H."/>
            <person name="Hamel J.F."/>
            <person name="Liu C."/>
            <person name="Yu Y."/>
            <person name="Liu S."/>
            <person name="Lin W."/>
            <person name="Guo K."/>
            <person name="Jin S."/>
            <person name="Xu P."/>
            <person name="Storey K.B."/>
            <person name="Huan P."/>
            <person name="Zhang T."/>
            <person name="Zhou Y."/>
            <person name="Zhang J."/>
            <person name="Lin C."/>
            <person name="Li X."/>
            <person name="Xing L."/>
            <person name="Huo D."/>
            <person name="Sun M."/>
            <person name="Wang L."/>
            <person name="Mercier A."/>
            <person name="Li F."/>
            <person name="Yang H."/>
            <person name="Xiang J."/>
        </authorList>
    </citation>
    <scope>NUCLEOTIDE SEQUENCE [LARGE SCALE GENOMIC DNA]</scope>
    <source>
        <strain evidence="5">Shaxun</strain>
        <tissue evidence="5">Muscle</tissue>
    </source>
</reference>
<feature type="region of interest" description="Disordered" evidence="2">
    <location>
        <begin position="73"/>
        <end position="147"/>
    </location>
</feature>
<evidence type="ECO:0000313" key="5">
    <source>
        <dbReference type="EMBL" id="PIK57693.1"/>
    </source>
</evidence>
<keyword evidence="1" id="KW-0597">Phosphoprotein</keyword>
<sequence>MANERKLFDANLGDILQDVKRVDAFLDVIFEFLYRRTDFYRIMEHENDVMGLPPGVARKLVMQAYMKYDSVANGPPNIPTDGNDVEANQGQTPDVGKVVEVTTELEESKEEGNVKHSHKVALQEEQKQEEQKQEESVEDGNTSTIETATDQKTRVLTAADTYNGAERKDYCWAQTLTDVDLKVFVPSNLKKGKDLDVVIKNKSIKLTLEKKVQTWWKSVFDGEEEIDQKDIDTTVNIHEMDADSQADYGRVMFDMEQKRQGKPTSKEMETHNMLKQAWNAEGSPFAGSEFDPSIVNVST</sequence>
<dbReference type="PANTHER" id="PTHR12356:SF19">
    <property type="entry name" value="NUDC DOMAIN-CONTAINING PROTEIN 3"/>
    <property type="match status" value="1"/>
</dbReference>
<evidence type="ECO:0000256" key="2">
    <source>
        <dbReference type="SAM" id="MobiDB-lite"/>
    </source>
</evidence>
<feature type="compositionally biased region" description="Basic and acidic residues" evidence="2">
    <location>
        <begin position="121"/>
        <end position="135"/>
    </location>
</feature>
<dbReference type="AlphaFoldDB" id="A0A2G8LBQ5"/>
<dbReference type="InterPro" id="IPR008978">
    <property type="entry name" value="HSP20-like_chaperone"/>
</dbReference>
<dbReference type="EMBL" id="MRZV01000134">
    <property type="protein sequence ID" value="PIK57693.1"/>
    <property type="molecule type" value="Genomic_DNA"/>
</dbReference>
<dbReference type="OrthoDB" id="416217at2759"/>
<dbReference type="GO" id="GO:0051082">
    <property type="term" value="F:unfolded protein binding"/>
    <property type="evidence" value="ECO:0007669"/>
    <property type="project" value="TreeGrafter"/>
</dbReference>
<proteinExistence type="predicted"/>
<dbReference type="Pfam" id="PF14050">
    <property type="entry name" value="Nudc_N"/>
    <property type="match status" value="1"/>
</dbReference>
<evidence type="ECO:0000259" key="3">
    <source>
        <dbReference type="Pfam" id="PF04969"/>
    </source>
</evidence>
<dbReference type="Gene3D" id="2.60.40.790">
    <property type="match status" value="2"/>
</dbReference>
<evidence type="ECO:0000313" key="6">
    <source>
        <dbReference type="Proteomes" id="UP000230750"/>
    </source>
</evidence>
<comment type="caution">
    <text evidence="5">The sequence shown here is derived from an EMBL/GenBank/DDBJ whole genome shotgun (WGS) entry which is preliminary data.</text>
</comment>
<name>A0A2G8LBQ5_STIJA</name>
<dbReference type="InterPro" id="IPR007052">
    <property type="entry name" value="CS_dom"/>
</dbReference>